<dbReference type="AlphaFoldDB" id="A0A2U3EIN0"/>
<accession>A0A2U3EIN0</accession>
<protein>
    <submittedName>
        <fullName evidence="2">Uncharacterized protein</fullName>
    </submittedName>
</protein>
<proteinExistence type="predicted"/>
<evidence type="ECO:0000313" key="2">
    <source>
        <dbReference type="EMBL" id="PWI74300.1"/>
    </source>
</evidence>
<dbReference type="EMBL" id="LCWV01000003">
    <property type="protein sequence ID" value="PWI74300.1"/>
    <property type="molecule type" value="Genomic_DNA"/>
</dbReference>
<evidence type="ECO:0000313" key="3">
    <source>
        <dbReference type="Proteomes" id="UP000245956"/>
    </source>
</evidence>
<name>A0A2U3EIN0_PURLI</name>
<feature type="compositionally biased region" description="Basic and acidic residues" evidence="1">
    <location>
        <begin position="98"/>
        <end position="111"/>
    </location>
</feature>
<evidence type="ECO:0000256" key="1">
    <source>
        <dbReference type="SAM" id="MobiDB-lite"/>
    </source>
</evidence>
<gene>
    <name evidence="2" type="ORF">PCL_07614</name>
</gene>
<feature type="region of interest" description="Disordered" evidence="1">
    <location>
        <begin position="76"/>
        <end position="111"/>
    </location>
</feature>
<comment type="caution">
    <text evidence="2">The sequence shown here is derived from an EMBL/GenBank/DDBJ whole genome shotgun (WGS) entry which is preliminary data.</text>
</comment>
<sequence>MVAPQRSTAMQSSCLFLAGKCAPLPPLSRLCRHFARSARCRRIRLVSHSAASAIVPLESPTRSLPLPSLHASPHRAPIKGGHDGHGGTAARMRGRGKGIQDARTGHGKARPLEKSEFQCPLPGATPTSCGLSRWPPVQSSCRPSRASLVRDARRPVAVHPVTTTPFAPPSSQLSPWTPLVSFLCVALLHREPIAAATITTTPLLFFPVFSRQVQGQ</sequence>
<reference evidence="2 3" key="1">
    <citation type="journal article" date="2016" name="Front. Microbiol.">
        <title>Genome and transcriptome sequences reveal the specific parasitism of the nematophagous Purpureocillium lilacinum 36-1.</title>
        <authorList>
            <person name="Xie J."/>
            <person name="Li S."/>
            <person name="Mo C."/>
            <person name="Xiao X."/>
            <person name="Peng D."/>
            <person name="Wang G."/>
            <person name="Xiao Y."/>
        </authorList>
    </citation>
    <scope>NUCLEOTIDE SEQUENCE [LARGE SCALE GENOMIC DNA]</scope>
    <source>
        <strain evidence="2 3">36-1</strain>
    </source>
</reference>
<organism evidence="2 3">
    <name type="scientific">Purpureocillium lilacinum</name>
    <name type="common">Paecilomyces lilacinus</name>
    <dbReference type="NCBI Taxonomy" id="33203"/>
    <lineage>
        <taxon>Eukaryota</taxon>
        <taxon>Fungi</taxon>
        <taxon>Dikarya</taxon>
        <taxon>Ascomycota</taxon>
        <taxon>Pezizomycotina</taxon>
        <taxon>Sordariomycetes</taxon>
        <taxon>Hypocreomycetidae</taxon>
        <taxon>Hypocreales</taxon>
        <taxon>Ophiocordycipitaceae</taxon>
        <taxon>Purpureocillium</taxon>
    </lineage>
</organism>
<dbReference type="Proteomes" id="UP000245956">
    <property type="component" value="Unassembled WGS sequence"/>
</dbReference>